<dbReference type="EMBL" id="BAABAA010000017">
    <property type="protein sequence ID" value="GAA3593875.1"/>
    <property type="molecule type" value="Genomic_DNA"/>
</dbReference>
<dbReference type="Gene3D" id="3.20.20.80">
    <property type="entry name" value="Glycosidases"/>
    <property type="match status" value="1"/>
</dbReference>
<dbReference type="PROSITE" id="PS50853">
    <property type="entry name" value="FN3"/>
    <property type="match status" value="1"/>
</dbReference>
<evidence type="ECO:0000256" key="1">
    <source>
        <dbReference type="SAM" id="SignalP"/>
    </source>
</evidence>
<keyword evidence="4" id="KW-1185">Reference proteome</keyword>
<dbReference type="Proteomes" id="UP001501222">
    <property type="component" value="Unassembled WGS sequence"/>
</dbReference>
<feature type="chain" id="PRO_5046217479" description="Fibronectin type-III domain-containing protein" evidence="1">
    <location>
        <begin position="26"/>
        <end position="680"/>
    </location>
</feature>
<comment type="caution">
    <text evidence="3">The sequence shown here is derived from an EMBL/GenBank/DDBJ whole genome shotgun (WGS) entry which is preliminary data.</text>
</comment>
<accession>A0ABP6YXU9</accession>
<dbReference type="InterPro" id="IPR015020">
    <property type="entry name" value="Rv2525c-like_Glyco_Hydro-like"/>
</dbReference>
<sequence length="680" mass="70597">MRVFRAAVVSTVVALVGGVVAGAGAAGAEDTKTVSYLGYEVSVPASWPVVDLAKDPTACVRFDRAAVYLGRSTAQSDCPAHLVGRGEGLVLAPLTAPARSSEGELQVAVEGAGVLATAYYVPGADQTARKVLASGRVTATAKRNAVQAPRAVQVTPSIIATKNIYQPAFDICDAPAQSTMDAWKAPNSPYRAIGIYISGTSRGCLAQPNLTPQWVAAQDSAGWQFLLIDVGKQAPCTGFSNKISTTPATAVAEGRTAAANAVAAAQALGFAPRSAIYSDIEHYTSTAACKASVLSYLSGWTQELNSRGYVGGAYVGASSGGADLASAYTSTAYTRPDNLWFAHWKNTPVLTSRFIPAGYWAAHQRVHQNEGDVSRTYNGVTLSVDENMLDLTMPPAAVTGVTGTGRNGSAVLRWTLPSTTISQVVVRRNAGKVAPALPTSGTAVYAGPSISAVNAGGLVSGTGYTFRTWVKNNYGKFSPGADKYLAGTSSSAAASAASIMYTGSVTLKSQVKRLDTGAVLSGVPVTLYAKAINASKWTAVATVTSSTTGAVAAVHKPSVTTRYMWTYNGKTDVLGSASPIVTVAVHPAMSSYLSPAAIKLGASSVFYGYLNPAHAGTKTYLQRKSGTKWVAVTNAKLSANGKYTYAIKPTARGTYTYRVVWLADADHQGTQTVAKVLTVS</sequence>
<evidence type="ECO:0000259" key="2">
    <source>
        <dbReference type="PROSITE" id="PS50853"/>
    </source>
</evidence>
<dbReference type="SUPFAM" id="SSF51445">
    <property type="entry name" value="(Trans)glycosidases"/>
    <property type="match status" value="1"/>
</dbReference>
<protein>
    <recommendedName>
        <fullName evidence="2">Fibronectin type-III domain-containing protein</fullName>
    </recommendedName>
</protein>
<evidence type="ECO:0000313" key="4">
    <source>
        <dbReference type="Proteomes" id="UP001501222"/>
    </source>
</evidence>
<dbReference type="InterPro" id="IPR003961">
    <property type="entry name" value="FN3_dom"/>
</dbReference>
<name>A0ABP6YXU9_9ACTN</name>
<evidence type="ECO:0000313" key="3">
    <source>
        <dbReference type="EMBL" id="GAA3593875.1"/>
    </source>
</evidence>
<keyword evidence="1" id="KW-0732">Signal</keyword>
<proteinExistence type="predicted"/>
<dbReference type="Pfam" id="PF08924">
    <property type="entry name" value="Rv2525c_GlyHyd-like"/>
    <property type="match status" value="1"/>
</dbReference>
<dbReference type="InterPro" id="IPR017853">
    <property type="entry name" value="GH"/>
</dbReference>
<feature type="signal peptide" evidence="1">
    <location>
        <begin position="1"/>
        <end position="25"/>
    </location>
</feature>
<reference evidence="4" key="1">
    <citation type="journal article" date="2019" name="Int. J. Syst. Evol. Microbiol.">
        <title>The Global Catalogue of Microorganisms (GCM) 10K type strain sequencing project: providing services to taxonomists for standard genome sequencing and annotation.</title>
        <authorList>
            <consortium name="The Broad Institute Genomics Platform"/>
            <consortium name="The Broad Institute Genome Sequencing Center for Infectious Disease"/>
            <person name="Wu L."/>
            <person name="Ma J."/>
        </authorList>
    </citation>
    <scope>NUCLEOTIDE SEQUENCE [LARGE SCALE GENOMIC DNA]</scope>
    <source>
        <strain evidence="4">JCM 16928</strain>
    </source>
</reference>
<feature type="domain" description="Fibronectin type-III" evidence="2">
    <location>
        <begin position="394"/>
        <end position="491"/>
    </location>
</feature>
<gene>
    <name evidence="3" type="ORF">GCM10022235_76430</name>
</gene>
<organism evidence="3 4">
    <name type="scientific">Kribbella ginsengisoli</name>
    <dbReference type="NCBI Taxonomy" id="363865"/>
    <lineage>
        <taxon>Bacteria</taxon>
        <taxon>Bacillati</taxon>
        <taxon>Actinomycetota</taxon>
        <taxon>Actinomycetes</taxon>
        <taxon>Propionibacteriales</taxon>
        <taxon>Kribbellaceae</taxon>
        <taxon>Kribbella</taxon>
    </lineage>
</organism>